<dbReference type="PANTHER" id="PTHR46268">
    <property type="entry name" value="STRESS RESPONSE PROTEIN NHAX"/>
    <property type="match status" value="1"/>
</dbReference>
<proteinExistence type="inferred from homology"/>
<dbReference type="InterPro" id="IPR006016">
    <property type="entry name" value="UspA"/>
</dbReference>
<name>A0ABW3K6L5_9BACT</name>
<dbReference type="PRINTS" id="PR01438">
    <property type="entry name" value="UNVRSLSTRESS"/>
</dbReference>
<keyword evidence="4" id="KW-1185">Reference proteome</keyword>
<dbReference type="InterPro" id="IPR014729">
    <property type="entry name" value="Rossmann-like_a/b/a_fold"/>
</dbReference>
<comment type="similarity">
    <text evidence="1">Belongs to the universal stress protein A family.</text>
</comment>
<organism evidence="3 4">
    <name type="scientific">Ohtaekwangia kribbensis</name>
    <dbReference type="NCBI Taxonomy" id="688913"/>
    <lineage>
        <taxon>Bacteria</taxon>
        <taxon>Pseudomonadati</taxon>
        <taxon>Bacteroidota</taxon>
        <taxon>Cytophagia</taxon>
        <taxon>Cytophagales</taxon>
        <taxon>Fulvivirgaceae</taxon>
        <taxon>Ohtaekwangia</taxon>
    </lineage>
</organism>
<feature type="domain" description="UspA" evidence="2">
    <location>
        <begin position="1"/>
        <end position="141"/>
    </location>
</feature>
<sequence length="274" mass="31470">MKNILVPCDFSAPAQEAYKFAVSMARKSKGQIHVLYILDIIFLHGNPTLDHSYAFNINFLKEMEEDARKKFQAMWEKYTPLELPVKYTHTTGSLQQDVLQYINKNSIDLVVMGTHGTNGNTWGSNTQRIVRHAQIPVWAIRKNPAGAINNIVVPLIPDRTDKHFCDELKKLQAFFNATLIFLWVNTPRMFKGDTDSFRELQEFATTNQFTNYTLHVRSDYNAEDGIYRFARDMDADMLAIGTQGWKGFMHFFNGSVAEDIVNHIDLPVWTCVLP</sequence>
<dbReference type="Pfam" id="PF00582">
    <property type="entry name" value="Usp"/>
    <property type="match status" value="2"/>
</dbReference>
<reference evidence="4" key="1">
    <citation type="journal article" date="2019" name="Int. J. Syst. Evol. Microbiol.">
        <title>The Global Catalogue of Microorganisms (GCM) 10K type strain sequencing project: providing services to taxonomists for standard genome sequencing and annotation.</title>
        <authorList>
            <consortium name="The Broad Institute Genomics Platform"/>
            <consortium name="The Broad Institute Genome Sequencing Center for Infectious Disease"/>
            <person name="Wu L."/>
            <person name="Ma J."/>
        </authorList>
    </citation>
    <scope>NUCLEOTIDE SEQUENCE [LARGE SCALE GENOMIC DNA]</scope>
    <source>
        <strain evidence="4">CCUG 58938</strain>
    </source>
</reference>
<dbReference type="Gene3D" id="3.40.50.620">
    <property type="entry name" value="HUPs"/>
    <property type="match status" value="2"/>
</dbReference>
<accession>A0ABW3K6L5</accession>
<evidence type="ECO:0000313" key="3">
    <source>
        <dbReference type="EMBL" id="MFD1001066.1"/>
    </source>
</evidence>
<dbReference type="CDD" id="cd00293">
    <property type="entry name" value="USP-like"/>
    <property type="match status" value="2"/>
</dbReference>
<dbReference type="InterPro" id="IPR006015">
    <property type="entry name" value="Universal_stress_UspA"/>
</dbReference>
<dbReference type="EMBL" id="JBHTKA010000007">
    <property type="protein sequence ID" value="MFD1001066.1"/>
    <property type="molecule type" value="Genomic_DNA"/>
</dbReference>
<protein>
    <submittedName>
        <fullName evidence="3">Universal stress protein</fullName>
    </submittedName>
</protein>
<evidence type="ECO:0000256" key="1">
    <source>
        <dbReference type="ARBA" id="ARBA00008791"/>
    </source>
</evidence>
<comment type="caution">
    <text evidence="3">The sequence shown here is derived from an EMBL/GenBank/DDBJ whole genome shotgun (WGS) entry which is preliminary data.</text>
</comment>
<dbReference type="SUPFAM" id="SSF52402">
    <property type="entry name" value="Adenine nucleotide alpha hydrolases-like"/>
    <property type="match status" value="2"/>
</dbReference>
<gene>
    <name evidence="3" type="ORF">ACFQ21_17195</name>
</gene>
<dbReference type="PANTHER" id="PTHR46268:SF6">
    <property type="entry name" value="UNIVERSAL STRESS PROTEIN UP12"/>
    <property type="match status" value="1"/>
</dbReference>
<evidence type="ECO:0000313" key="4">
    <source>
        <dbReference type="Proteomes" id="UP001597112"/>
    </source>
</evidence>
<dbReference type="RefSeq" id="WP_377580517.1">
    <property type="nucleotide sequence ID" value="NZ_JBHTKA010000007.1"/>
</dbReference>
<evidence type="ECO:0000259" key="2">
    <source>
        <dbReference type="Pfam" id="PF00582"/>
    </source>
</evidence>
<dbReference type="Proteomes" id="UP001597112">
    <property type="component" value="Unassembled WGS sequence"/>
</dbReference>
<feature type="domain" description="UspA" evidence="2">
    <location>
        <begin position="202"/>
        <end position="269"/>
    </location>
</feature>